<keyword evidence="3" id="KW-0732">Signal</keyword>
<dbReference type="GO" id="GO:0005886">
    <property type="term" value="C:plasma membrane"/>
    <property type="evidence" value="ECO:0007669"/>
    <property type="project" value="InterPro"/>
</dbReference>
<evidence type="ECO:0000313" key="10">
    <source>
        <dbReference type="EMBL" id="EEN55669.1"/>
    </source>
</evidence>
<dbReference type="STRING" id="7739.C3YVE6"/>
<dbReference type="EMBL" id="GG666557">
    <property type="protein sequence ID" value="EEN55669.1"/>
    <property type="molecule type" value="Genomic_DNA"/>
</dbReference>
<feature type="domain" description="Cadherin" evidence="9">
    <location>
        <begin position="14"/>
        <end position="123"/>
    </location>
</feature>
<dbReference type="InterPro" id="IPR015919">
    <property type="entry name" value="Cadherin-like_sf"/>
</dbReference>
<name>C3YVE6_BRAFL</name>
<dbReference type="FunFam" id="2.60.40.60:FF:000033">
    <property type="entry name" value="FAT atypical cadherin 1"/>
    <property type="match status" value="1"/>
</dbReference>
<keyword evidence="5 8" id="KW-0106">Calcium</keyword>
<evidence type="ECO:0000256" key="1">
    <source>
        <dbReference type="ARBA" id="ARBA00004167"/>
    </source>
</evidence>
<evidence type="ECO:0000256" key="4">
    <source>
        <dbReference type="ARBA" id="ARBA00022737"/>
    </source>
</evidence>
<sequence length="191" mass="20424">ITVNDINDNEPQCTPSHYAVTFNESTATGTLITTVTCQDLFDAGTNAQIQYFFSGSGNVGNAFAIDQTTGQITLQNPLEYDSSSDPQSYSLTVHAVDQGTTKLTGTALVTVAVSPWNEDTPQFSETEYVVSVSEDTSLGTSVLQIIATDTDAGDDGVVHFSMAAHSTFLLEETTGWLVLKSALDRESTSLY</sequence>
<protein>
    <recommendedName>
        <fullName evidence="9">Cadherin domain-containing protein</fullName>
    </recommendedName>
</protein>
<evidence type="ECO:0000256" key="7">
    <source>
        <dbReference type="ARBA" id="ARBA00023136"/>
    </source>
</evidence>
<keyword evidence="7" id="KW-0472">Membrane</keyword>
<evidence type="ECO:0000256" key="2">
    <source>
        <dbReference type="ARBA" id="ARBA00022692"/>
    </source>
</evidence>
<proteinExistence type="predicted"/>
<dbReference type="Pfam" id="PF00028">
    <property type="entry name" value="Cadherin"/>
    <property type="match status" value="2"/>
</dbReference>
<evidence type="ECO:0000256" key="3">
    <source>
        <dbReference type="ARBA" id="ARBA00022729"/>
    </source>
</evidence>
<keyword evidence="4" id="KW-0677">Repeat</keyword>
<dbReference type="SUPFAM" id="SSF49313">
    <property type="entry name" value="Cadherin-like"/>
    <property type="match status" value="2"/>
</dbReference>
<dbReference type="PANTHER" id="PTHR24027">
    <property type="entry name" value="CADHERIN-23"/>
    <property type="match status" value="1"/>
</dbReference>
<dbReference type="eggNOG" id="KOG3594">
    <property type="taxonomic scope" value="Eukaryota"/>
</dbReference>
<keyword evidence="6" id="KW-1133">Transmembrane helix</keyword>
<dbReference type="CDD" id="cd11304">
    <property type="entry name" value="Cadherin_repeat"/>
    <property type="match status" value="2"/>
</dbReference>
<dbReference type="GO" id="GO:0005509">
    <property type="term" value="F:calcium ion binding"/>
    <property type="evidence" value="ECO:0007669"/>
    <property type="project" value="UniProtKB-UniRule"/>
</dbReference>
<feature type="non-terminal residue" evidence="10">
    <location>
        <position position="191"/>
    </location>
</feature>
<dbReference type="InParanoid" id="C3YVE6"/>
<dbReference type="Gene3D" id="2.60.40.60">
    <property type="entry name" value="Cadherins"/>
    <property type="match status" value="2"/>
</dbReference>
<evidence type="ECO:0000256" key="8">
    <source>
        <dbReference type="PROSITE-ProRule" id="PRU00043"/>
    </source>
</evidence>
<evidence type="ECO:0000256" key="6">
    <source>
        <dbReference type="ARBA" id="ARBA00022989"/>
    </source>
</evidence>
<feature type="domain" description="Cadherin" evidence="9">
    <location>
        <begin position="124"/>
        <end position="191"/>
    </location>
</feature>
<keyword evidence="2" id="KW-0812">Transmembrane</keyword>
<dbReference type="PRINTS" id="PR00205">
    <property type="entry name" value="CADHERIN"/>
</dbReference>
<reference evidence="10" key="1">
    <citation type="journal article" date="2008" name="Nature">
        <title>The amphioxus genome and the evolution of the chordate karyotype.</title>
        <authorList>
            <consortium name="US DOE Joint Genome Institute (JGI-PGF)"/>
            <person name="Putnam N.H."/>
            <person name="Butts T."/>
            <person name="Ferrier D.E.K."/>
            <person name="Furlong R.F."/>
            <person name="Hellsten U."/>
            <person name="Kawashima T."/>
            <person name="Robinson-Rechavi M."/>
            <person name="Shoguchi E."/>
            <person name="Terry A."/>
            <person name="Yu J.-K."/>
            <person name="Benito-Gutierrez E.L."/>
            <person name="Dubchak I."/>
            <person name="Garcia-Fernandez J."/>
            <person name="Gibson-Brown J.J."/>
            <person name="Grigoriev I.V."/>
            <person name="Horton A.C."/>
            <person name="de Jong P.J."/>
            <person name="Jurka J."/>
            <person name="Kapitonov V.V."/>
            <person name="Kohara Y."/>
            <person name="Kuroki Y."/>
            <person name="Lindquist E."/>
            <person name="Lucas S."/>
            <person name="Osoegawa K."/>
            <person name="Pennacchio L.A."/>
            <person name="Salamov A.A."/>
            <person name="Satou Y."/>
            <person name="Sauka-Spengler T."/>
            <person name="Schmutz J."/>
            <person name="Shin-I T."/>
            <person name="Toyoda A."/>
            <person name="Bronner-Fraser M."/>
            <person name="Fujiyama A."/>
            <person name="Holland L.Z."/>
            <person name="Holland P.W.H."/>
            <person name="Satoh N."/>
            <person name="Rokhsar D.S."/>
        </authorList>
    </citation>
    <scope>NUCLEOTIDE SEQUENCE [LARGE SCALE GENOMIC DNA]</scope>
    <source>
        <strain evidence="10">S238N-H82</strain>
        <tissue evidence="10">Testes</tissue>
    </source>
</reference>
<dbReference type="AlphaFoldDB" id="C3YVE6"/>
<evidence type="ECO:0000256" key="5">
    <source>
        <dbReference type="ARBA" id="ARBA00022837"/>
    </source>
</evidence>
<feature type="non-terminal residue" evidence="10">
    <location>
        <position position="1"/>
    </location>
</feature>
<comment type="subcellular location">
    <subcellularLocation>
        <location evidence="1">Membrane</location>
        <topology evidence="1">Single-pass membrane protein</topology>
    </subcellularLocation>
</comment>
<dbReference type="GO" id="GO:0007156">
    <property type="term" value="P:homophilic cell adhesion via plasma membrane adhesion molecules"/>
    <property type="evidence" value="ECO:0007669"/>
    <property type="project" value="InterPro"/>
</dbReference>
<organism>
    <name type="scientific">Branchiostoma floridae</name>
    <name type="common">Florida lancelet</name>
    <name type="synonym">Amphioxus</name>
    <dbReference type="NCBI Taxonomy" id="7739"/>
    <lineage>
        <taxon>Eukaryota</taxon>
        <taxon>Metazoa</taxon>
        <taxon>Chordata</taxon>
        <taxon>Cephalochordata</taxon>
        <taxon>Leptocardii</taxon>
        <taxon>Amphioxiformes</taxon>
        <taxon>Branchiostomatidae</taxon>
        <taxon>Branchiostoma</taxon>
    </lineage>
</organism>
<dbReference type="InterPro" id="IPR020894">
    <property type="entry name" value="Cadherin_CS"/>
</dbReference>
<accession>C3YVE6</accession>
<dbReference type="PANTHER" id="PTHR24027:SF438">
    <property type="entry name" value="CADHERIN 23"/>
    <property type="match status" value="1"/>
</dbReference>
<dbReference type="PROSITE" id="PS50268">
    <property type="entry name" value="CADHERIN_2"/>
    <property type="match status" value="2"/>
</dbReference>
<dbReference type="SMART" id="SM00112">
    <property type="entry name" value="CA"/>
    <property type="match status" value="1"/>
</dbReference>
<evidence type="ECO:0000259" key="9">
    <source>
        <dbReference type="PROSITE" id="PS50268"/>
    </source>
</evidence>
<dbReference type="InterPro" id="IPR002126">
    <property type="entry name" value="Cadherin-like_dom"/>
</dbReference>
<gene>
    <name evidence="10" type="ORF">BRAFLDRAFT_205819</name>
</gene>
<dbReference type="InterPro" id="IPR039808">
    <property type="entry name" value="Cadherin"/>
</dbReference>
<dbReference type="PROSITE" id="PS00232">
    <property type="entry name" value="CADHERIN_1"/>
    <property type="match status" value="1"/>
</dbReference>